<dbReference type="AlphaFoldDB" id="A0A2W6PAY0"/>
<accession>A0A2W6PAY0</accession>
<evidence type="ECO:0000313" key="2">
    <source>
        <dbReference type="Proteomes" id="UP000249204"/>
    </source>
</evidence>
<comment type="caution">
    <text evidence="1">The sequence shown here is derived from an EMBL/GenBank/DDBJ whole genome shotgun (WGS) entry which is preliminary data.</text>
</comment>
<reference evidence="1 2" key="1">
    <citation type="submission" date="2018-06" db="EMBL/GenBank/DDBJ databases">
        <title>Isolation of heavy metals resistant Paenibacillus silvae NC2 from Gold-Copper mine in ZiJin, China.</title>
        <authorList>
            <person name="Xu J."/>
            <person name="Mazhar H.S."/>
            <person name="Rensing C."/>
        </authorList>
    </citation>
    <scope>NUCLEOTIDE SEQUENCE [LARGE SCALE GENOMIC DNA]</scope>
    <source>
        <strain evidence="1 2">NC2</strain>
    </source>
</reference>
<sequence>MFFYSLNSKKQALPRFQVFRACFNEAISYVTCITCLLHLEPLYHLIQLVCQASQLFGQTGYFLHQSKLLL</sequence>
<dbReference type="EMBL" id="QKWW01000033">
    <property type="protein sequence ID" value="PZT55226.1"/>
    <property type="molecule type" value="Genomic_DNA"/>
</dbReference>
<gene>
    <name evidence="1" type="ORF">DN757_12770</name>
</gene>
<proteinExistence type="predicted"/>
<organism evidence="1 2">
    <name type="scientific">Paenibacillus silvae</name>
    <dbReference type="NCBI Taxonomy" id="1325358"/>
    <lineage>
        <taxon>Bacteria</taxon>
        <taxon>Bacillati</taxon>
        <taxon>Bacillota</taxon>
        <taxon>Bacilli</taxon>
        <taxon>Bacillales</taxon>
        <taxon>Paenibacillaceae</taxon>
        <taxon>Paenibacillus</taxon>
    </lineage>
</organism>
<evidence type="ECO:0000313" key="1">
    <source>
        <dbReference type="EMBL" id="PZT55226.1"/>
    </source>
</evidence>
<protein>
    <submittedName>
        <fullName evidence="1">Uncharacterized protein</fullName>
    </submittedName>
</protein>
<dbReference type="Proteomes" id="UP000249204">
    <property type="component" value="Unassembled WGS sequence"/>
</dbReference>
<name>A0A2W6PAY0_9BACL</name>